<keyword evidence="2" id="KW-1185">Reference proteome</keyword>
<proteinExistence type="predicted"/>
<dbReference type="HOGENOM" id="CLU_3358483_0_0_6"/>
<dbReference type="Proteomes" id="UP000001955">
    <property type="component" value="Chromosome"/>
</dbReference>
<gene>
    <name evidence="1" type="ordered locus">EBL_c20940</name>
</gene>
<sequence>MKINYRGVWYMICYVIAKQRKLFYFIKLYKWHFERK</sequence>
<accession>I2B9I1</accession>
<name>I2B9I1_SHIBC</name>
<dbReference type="KEGG" id="ebt:EBL_c20940"/>
<organism evidence="1 2">
    <name type="scientific">Shimwellia blattae (strain ATCC 29907 / DSM 4481 / JCM 1650 / NBRC 105725 / CDC 9005-74)</name>
    <name type="common">Escherichia blattae</name>
    <dbReference type="NCBI Taxonomy" id="630626"/>
    <lineage>
        <taxon>Bacteria</taxon>
        <taxon>Pseudomonadati</taxon>
        <taxon>Pseudomonadota</taxon>
        <taxon>Gammaproteobacteria</taxon>
        <taxon>Enterobacterales</taxon>
        <taxon>Enterobacteriaceae</taxon>
        <taxon>Shimwellia</taxon>
    </lineage>
</organism>
<reference evidence="1 2" key="1">
    <citation type="journal article" date="2012" name="J. Bacteriol.">
        <title>Complete genome sequence of the B12-producing Shimwellia blattae strain DSM 4481, isolated from a cockroach.</title>
        <authorList>
            <person name="Brzuszkiewicz E."/>
            <person name="Waschkowitz T."/>
            <person name="Wiezer A."/>
            <person name="Daniel R."/>
        </authorList>
    </citation>
    <scope>NUCLEOTIDE SEQUENCE [LARGE SCALE GENOMIC DNA]</scope>
    <source>
        <strain evidence="2">ATCC 29907 / DSM 4481 / JCM 1650 / NBRC 105725 / CDC 9005-74</strain>
    </source>
</reference>
<dbReference type="STRING" id="630626.EBL_c20940"/>
<dbReference type="AlphaFoldDB" id="I2B9I1"/>
<evidence type="ECO:0000313" key="2">
    <source>
        <dbReference type="Proteomes" id="UP000001955"/>
    </source>
</evidence>
<evidence type="ECO:0000313" key="1">
    <source>
        <dbReference type="EMBL" id="AFJ47185.1"/>
    </source>
</evidence>
<protein>
    <submittedName>
        <fullName evidence="1">Uncharacterized protein</fullName>
    </submittedName>
</protein>
<dbReference type="EMBL" id="CP001560">
    <property type="protein sequence ID" value="AFJ47185.1"/>
    <property type="molecule type" value="Genomic_DNA"/>
</dbReference>